<evidence type="ECO:0000256" key="2">
    <source>
        <dbReference type="ARBA" id="ARBA00022490"/>
    </source>
</evidence>
<dbReference type="RefSeq" id="WP_336349997.1">
    <property type="nucleotide sequence ID" value="NZ_JAZAQL010000002.1"/>
</dbReference>
<dbReference type="Proteomes" id="UP001596395">
    <property type="component" value="Unassembled WGS sequence"/>
</dbReference>
<comment type="similarity">
    <text evidence="1">Belongs to the CutA family.</text>
</comment>
<dbReference type="PANTHER" id="PTHR23419">
    <property type="entry name" value="DIVALENT CATION TOLERANCE CUTA-RELATED"/>
    <property type="match status" value="1"/>
</dbReference>
<evidence type="ECO:0000313" key="4">
    <source>
        <dbReference type="Proteomes" id="UP001596395"/>
    </source>
</evidence>
<keyword evidence="2" id="KW-0963">Cytoplasm</keyword>
<dbReference type="SUPFAM" id="SSF54913">
    <property type="entry name" value="GlnB-like"/>
    <property type="match status" value="1"/>
</dbReference>
<accession>A0ABD5VHT3</accession>
<sequence>MPTAYVTAPPEAAGDLATALVEERLAACVNQLDCRSTYRWTDAEEGSADGEDAIQRDDEVILLAKTTDDRYDELEARVAELHPYDVPCIERFDESGMLDAYGDWVAHATK</sequence>
<dbReference type="InterPro" id="IPR011322">
    <property type="entry name" value="N-reg_PII-like_a/b"/>
</dbReference>
<evidence type="ECO:0000256" key="1">
    <source>
        <dbReference type="ARBA" id="ARBA00010169"/>
    </source>
</evidence>
<comment type="caution">
    <text evidence="3">The sequence shown here is derived from an EMBL/GenBank/DDBJ whole genome shotgun (WGS) entry which is preliminary data.</text>
</comment>
<proteinExistence type="inferred from homology"/>
<dbReference type="EMBL" id="JBHSXN010000002">
    <property type="protein sequence ID" value="MFC6953019.1"/>
    <property type="molecule type" value="Genomic_DNA"/>
</dbReference>
<dbReference type="Gene3D" id="3.30.70.120">
    <property type="match status" value="1"/>
</dbReference>
<reference evidence="3 4" key="1">
    <citation type="journal article" date="2019" name="Int. J. Syst. Evol. Microbiol.">
        <title>The Global Catalogue of Microorganisms (GCM) 10K type strain sequencing project: providing services to taxonomists for standard genome sequencing and annotation.</title>
        <authorList>
            <consortium name="The Broad Institute Genomics Platform"/>
            <consortium name="The Broad Institute Genome Sequencing Center for Infectious Disease"/>
            <person name="Wu L."/>
            <person name="Ma J."/>
        </authorList>
    </citation>
    <scope>NUCLEOTIDE SEQUENCE [LARGE SCALE GENOMIC DNA]</scope>
    <source>
        <strain evidence="3 4">GX26</strain>
    </source>
</reference>
<keyword evidence="4" id="KW-1185">Reference proteome</keyword>
<dbReference type="Pfam" id="PF03091">
    <property type="entry name" value="CutA1"/>
    <property type="match status" value="1"/>
</dbReference>
<protein>
    <submittedName>
        <fullName evidence="3">Divalent-cation tolerance protein CutA</fullName>
    </submittedName>
</protein>
<dbReference type="AlphaFoldDB" id="A0ABD5VHT3"/>
<organism evidence="3 4">
    <name type="scientific">Halorubellus litoreus</name>
    <dbReference type="NCBI Taxonomy" id="755308"/>
    <lineage>
        <taxon>Archaea</taxon>
        <taxon>Methanobacteriati</taxon>
        <taxon>Methanobacteriota</taxon>
        <taxon>Stenosarchaea group</taxon>
        <taxon>Halobacteria</taxon>
        <taxon>Halobacteriales</taxon>
        <taxon>Halorubellaceae</taxon>
        <taxon>Halorubellus</taxon>
    </lineage>
</organism>
<evidence type="ECO:0000313" key="3">
    <source>
        <dbReference type="EMBL" id="MFC6953019.1"/>
    </source>
</evidence>
<name>A0ABD5VHT3_9EURY</name>
<dbReference type="InterPro" id="IPR004323">
    <property type="entry name" value="Ion_tolerance_CutA"/>
</dbReference>
<dbReference type="PANTHER" id="PTHR23419:SF8">
    <property type="entry name" value="FI09726P"/>
    <property type="match status" value="1"/>
</dbReference>
<gene>
    <name evidence="3" type="primary">cutA</name>
    <name evidence="3" type="ORF">ACFQGB_09100</name>
</gene>
<dbReference type="InterPro" id="IPR015867">
    <property type="entry name" value="N-reg_PII/ATP_PRibTrfase_C"/>
</dbReference>